<dbReference type="AlphaFoldDB" id="A0A1I6KKU0"/>
<comment type="cofactor">
    <cofactor evidence="1">
        <name>adenosylcob(III)alamin</name>
        <dbReference type="ChEBI" id="CHEBI:18408"/>
    </cofactor>
</comment>
<dbReference type="Gene3D" id="3.40.50.280">
    <property type="entry name" value="Cobalamin-binding domain"/>
    <property type="match status" value="1"/>
</dbReference>
<dbReference type="InterPro" id="IPR036724">
    <property type="entry name" value="Cobalamin-bd_sf"/>
</dbReference>
<feature type="domain" description="B12-binding" evidence="6">
    <location>
        <begin position="8"/>
        <end position="136"/>
    </location>
</feature>
<dbReference type="NCBIfam" id="TIGR00640">
    <property type="entry name" value="acid_CoA_mut_C"/>
    <property type="match status" value="1"/>
</dbReference>
<gene>
    <name evidence="7" type="ORF">SAMN05192580_1843</name>
</gene>
<dbReference type="EMBL" id="FOZG01000001">
    <property type="protein sequence ID" value="SFR91817.1"/>
    <property type="molecule type" value="Genomic_DNA"/>
</dbReference>
<dbReference type="Proteomes" id="UP000198824">
    <property type="component" value="Unassembled WGS sequence"/>
</dbReference>
<dbReference type="InterPro" id="IPR006158">
    <property type="entry name" value="Cobalamin-bd"/>
</dbReference>
<evidence type="ECO:0000256" key="1">
    <source>
        <dbReference type="ARBA" id="ARBA00001922"/>
    </source>
</evidence>
<dbReference type="PROSITE" id="PS51332">
    <property type="entry name" value="B12_BINDING"/>
    <property type="match status" value="1"/>
</dbReference>
<organism evidence="7 8">
    <name type="scientific">Sphingomonas jatrophae</name>
    <dbReference type="NCBI Taxonomy" id="1166337"/>
    <lineage>
        <taxon>Bacteria</taxon>
        <taxon>Pseudomonadati</taxon>
        <taxon>Pseudomonadota</taxon>
        <taxon>Alphaproteobacteria</taxon>
        <taxon>Sphingomonadales</taxon>
        <taxon>Sphingomonadaceae</taxon>
        <taxon>Sphingomonas</taxon>
    </lineage>
</organism>
<evidence type="ECO:0000256" key="2">
    <source>
        <dbReference type="ARBA" id="ARBA00022628"/>
    </source>
</evidence>
<dbReference type="PANTHER" id="PTHR48101:SF1">
    <property type="entry name" value="METHYLMALONYL-COA MUTASE, LARGE SUBUNIT"/>
    <property type="match status" value="1"/>
</dbReference>
<accession>A0A1I6KKU0</accession>
<dbReference type="PANTHER" id="PTHR48101">
    <property type="entry name" value="METHYLMALONYL-COA MUTASE, MITOCHONDRIAL-RELATED"/>
    <property type="match status" value="1"/>
</dbReference>
<evidence type="ECO:0000256" key="5">
    <source>
        <dbReference type="ARBA" id="ARBA00023285"/>
    </source>
</evidence>
<reference evidence="7 8" key="1">
    <citation type="submission" date="2016-10" db="EMBL/GenBank/DDBJ databases">
        <authorList>
            <person name="de Groot N.N."/>
        </authorList>
    </citation>
    <scope>NUCLEOTIDE SEQUENCE [LARGE SCALE GENOMIC DNA]</scope>
    <source>
        <strain evidence="7 8">S5-249</strain>
    </source>
</reference>
<dbReference type="SUPFAM" id="SSF52242">
    <property type="entry name" value="Cobalamin (vitamin B12)-binding domain"/>
    <property type="match status" value="1"/>
</dbReference>
<dbReference type="GO" id="GO:0016853">
    <property type="term" value="F:isomerase activity"/>
    <property type="evidence" value="ECO:0007669"/>
    <property type="project" value="UniProtKB-KW"/>
</dbReference>
<dbReference type="STRING" id="1166337.SAMN05192580_1843"/>
<keyword evidence="5" id="KW-0170">Cobalt</keyword>
<evidence type="ECO:0000313" key="8">
    <source>
        <dbReference type="Proteomes" id="UP000198824"/>
    </source>
</evidence>
<dbReference type="OrthoDB" id="9788468at2"/>
<evidence type="ECO:0000259" key="6">
    <source>
        <dbReference type="PROSITE" id="PS51332"/>
    </source>
</evidence>
<sequence length="142" mass="15228">MEDLPERPLRVLLAKLGMDTHTVGVTIIAHALREAGMEVIFTGLKQTPEMVAAAAVQEDVDVVGISTLSAGHTRSLPKLARLLREAGAGDKLLLAGGVIPEEDQAFLTEAGVHKIFTMGADTRDIVTYLRGWWAERQAAEAA</sequence>
<keyword evidence="8" id="KW-1185">Reference proteome</keyword>
<evidence type="ECO:0000256" key="4">
    <source>
        <dbReference type="ARBA" id="ARBA00023235"/>
    </source>
</evidence>
<dbReference type="RefSeq" id="WP_093313446.1">
    <property type="nucleotide sequence ID" value="NZ_FOZG01000001.1"/>
</dbReference>
<protein>
    <submittedName>
        <fullName evidence="7">Methylmalonyl-CoA mutase, C-terminal domain</fullName>
    </submittedName>
</protein>
<evidence type="ECO:0000256" key="3">
    <source>
        <dbReference type="ARBA" id="ARBA00022723"/>
    </source>
</evidence>
<dbReference type="Pfam" id="PF02310">
    <property type="entry name" value="B12-binding"/>
    <property type="match status" value="1"/>
</dbReference>
<keyword evidence="3" id="KW-0479">Metal-binding</keyword>
<dbReference type="InterPro" id="IPR006159">
    <property type="entry name" value="Acid_CoA_mut_C"/>
</dbReference>
<dbReference type="GO" id="GO:0031419">
    <property type="term" value="F:cobalamin binding"/>
    <property type="evidence" value="ECO:0007669"/>
    <property type="project" value="UniProtKB-KW"/>
</dbReference>
<keyword evidence="2" id="KW-0846">Cobalamin</keyword>
<dbReference type="GO" id="GO:0046872">
    <property type="term" value="F:metal ion binding"/>
    <property type="evidence" value="ECO:0007669"/>
    <property type="project" value="UniProtKB-KW"/>
</dbReference>
<evidence type="ECO:0000313" key="7">
    <source>
        <dbReference type="EMBL" id="SFR91817.1"/>
    </source>
</evidence>
<proteinExistence type="predicted"/>
<name>A0A1I6KKU0_9SPHN</name>
<keyword evidence="4" id="KW-0413">Isomerase</keyword>